<feature type="region of interest" description="Disordered" evidence="1">
    <location>
        <begin position="401"/>
        <end position="424"/>
    </location>
</feature>
<feature type="compositionally biased region" description="Polar residues" evidence="1">
    <location>
        <begin position="27"/>
        <end position="36"/>
    </location>
</feature>
<evidence type="ECO:0000313" key="2">
    <source>
        <dbReference type="EMBL" id="KAF9513448.1"/>
    </source>
</evidence>
<dbReference type="SUPFAM" id="SSF53474">
    <property type="entry name" value="alpha/beta-Hydrolases"/>
    <property type="match status" value="1"/>
</dbReference>
<feature type="region of interest" description="Disordered" evidence="1">
    <location>
        <begin position="570"/>
        <end position="611"/>
    </location>
</feature>
<proteinExistence type="predicted"/>
<feature type="region of interest" description="Disordered" evidence="1">
    <location>
        <begin position="77"/>
        <end position="171"/>
    </location>
</feature>
<dbReference type="PANTHER" id="PTHR43433:SF10">
    <property type="entry name" value="AB HYDROLASE-1 DOMAIN-CONTAINING PROTEIN"/>
    <property type="match status" value="1"/>
</dbReference>
<feature type="region of interest" description="Disordered" evidence="1">
    <location>
        <begin position="471"/>
        <end position="538"/>
    </location>
</feature>
<gene>
    <name evidence="2" type="ORF">BS47DRAFT_968739</name>
</gene>
<sequence length="768" mass="82076">MHTAYSSSSSPSLSRSSGVSDLSSISNPHTESSVYDQNPFVGDFGKAHQGSSPHHESPPSPRVIVPSISDIIRAHAPEQLKVRPNHPRSFTTTTPSAVPELDEEVDHIDSRSSMDSVAEEALRTATTSTVKTSGLHHAKSVPNRMGSLTPSRASSTASPRSPSFPHSPTSDIYRFNPSEISIALSTTGPHPTNPKGSRPPSPTQEMAQYLRSPRLTRLITLRKHANSGITVSLADVGSPTGRPVILFLGLGCVRYIIGLYDEMAEALNLRLVCIDRWGLGRTTDVPNDKRGMLEWASVVEEVADQLGLQKFGIIAHSAGAPYALASALRMGDRIIGSIHLLAPWVSMSVDGGYKWLKYVPAGLIKTAQTAEWKVQGWKLGKPPTIAYEGIGFNPNVPVSSSTSLAPSSARESDESRPSFSTSEYDDLADFNGRFASTATLNTIPDSAPPSKQEVKKKPSIGSFLGLFEGRSRRQPSLSSRSTSHRPDSLPIIPPARSSISGDAGSLQRKKSKTSVKSLKAVSLSSKDDRKPLSLPPLPAPGEISPIALGFDFPQFDPASDWGATVRAKTMCSGPSDGVVTDRSAGQRSLSLSPRPPPVRKDTSTPPLPPLPPFAVNLDLVPPSPTGTSHSQTGSIYSRVTAAASNTATAANAKRSQKPGGITLASALMRASHAEALKGGTADLLSILDRGDSRPWGFSYTDVKHPVKVWYGDRDDRIGIGSIRWMERAMKDCTIKIIKGEGHGLLTNADVVVDVLESIAHESHARGRC</sequence>
<comment type="caution">
    <text evidence="2">The sequence shown here is derived from an EMBL/GenBank/DDBJ whole genome shotgun (WGS) entry which is preliminary data.</text>
</comment>
<evidence type="ECO:0000313" key="3">
    <source>
        <dbReference type="Proteomes" id="UP000886523"/>
    </source>
</evidence>
<evidence type="ECO:0008006" key="4">
    <source>
        <dbReference type="Google" id="ProtNLM"/>
    </source>
</evidence>
<reference evidence="2" key="1">
    <citation type="journal article" date="2020" name="Nat. Commun.">
        <title>Large-scale genome sequencing of mycorrhizal fungi provides insights into the early evolution of symbiotic traits.</title>
        <authorList>
            <person name="Miyauchi S."/>
            <person name="Kiss E."/>
            <person name="Kuo A."/>
            <person name="Drula E."/>
            <person name="Kohler A."/>
            <person name="Sanchez-Garcia M."/>
            <person name="Morin E."/>
            <person name="Andreopoulos B."/>
            <person name="Barry K.W."/>
            <person name="Bonito G."/>
            <person name="Buee M."/>
            <person name="Carver A."/>
            <person name="Chen C."/>
            <person name="Cichocki N."/>
            <person name="Clum A."/>
            <person name="Culley D."/>
            <person name="Crous P.W."/>
            <person name="Fauchery L."/>
            <person name="Girlanda M."/>
            <person name="Hayes R.D."/>
            <person name="Keri Z."/>
            <person name="LaButti K."/>
            <person name="Lipzen A."/>
            <person name="Lombard V."/>
            <person name="Magnuson J."/>
            <person name="Maillard F."/>
            <person name="Murat C."/>
            <person name="Nolan M."/>
            <person name="Ohm R.A."/>
            <person name="Pangilinan J."/>
            <person name="Pereira M.F."/>
            <person name="Perotto S."/>
            <person name="Peter M."/>
            <person name="Pfister S."/>
            <person name="Riley R."/>
            <person name="Sitrit Y."/>
            <person name="Stielow J.B."/>
            <person name="Szollosi G."/>
            <person name="Zifcakova L."/>
            <person name="Stursova M."/>
            <person name="Spatafora J.W."/>
            <person name="Tedersoo L."/>
            <person name="Vaario L.M."/>
            <person name="Yamada A."/>
            <person name="Yan M."/>
            <person name="Wang P."/>
            <person name="Xu J."/>
            <person name="Bruns T."/>
            <person name="Baldrian P."/>
            <person name="Vilgalys R."/>
            <person name="Dunand C."/>
            <person name="Henrissat B."/>
            <person name="Grigoriev I.V."/>
            <person name="Hibbett D."/>
            <person name="Nagy L.G."/>
            <person name="Martin F.M."/>
        </authorList>
    </citation>
    <scope>NUCLEOTIDE SEQUENCE</scope>
    <source>
        <strain evidence="2">UP504</strain>
    </source>
</reference>
<accession>A0A9P6AWS5</accession>
<evidence type="ECO:0000256" key="1">
    <source>
        <dbReference type="SAM" id="MobiDB-lite"/>
    </source>
</evidence>
<feature type="compositionally biased region" description="Low complexity" evidence="1">
    <location>
        <begin position="514"/>
        <end position="524"/>
    </location>
</feature>
<dbReference type="Proteomes" id="UP000886523">
    <property type="component" value="Unassembled WGS sequence"/>
</dbReference>
<dbReference type="AlphaFoldDB" id="A0A9P6AWS5"/>
<dbReference type="InterPro" id="IPR050471">
    <property type="entry name" value="AB_hydrolase"/>
</dbReference>
<dbReference type="EMBL" id="MU128972">
    <property type="protein sequence ID" value="KAF9513448.1"/>
    <property type="molecule type" value="Genomic_DNA"/>
</dbReference>
<dbReference type="PANTHER" id="PTHR43433">
    <property type="entry name" value="HYDROLASE, ALPHA/BETA FOLD FAMILY PROTEIN"/>
    <property type="match status" value="1"/>
</dbReference>
<dbReference type="InterPro" id="IPR029058">
    <property type="entry name" value="AB_hydrolase_fold"/>
</dbReference>
<feature type="region of interest" description="Disordered" evidence="1">
    <location>
        <begin position="1"/>
        <end position="65"/>
    </location>
</feature>
<feature type="compositionally biased region" description="Low complexity" evidence="1">
    <location>
        <begin position="149"/>
        <end position="163"/>
    </location>
</feature>
<keyword evidence="3" id="KW-1185">Reference proteome</keyword>
<protein>
    <recommendedName>
        <fullName evidence="4">AB hydrolase-1 domain-containing protein</fullName>
    </recommendedName>
</protein>
<feature type="region of interest" description="Disordered" evidence="1">
    <location>
        <begin position="439"/>
        <end position="458"/>
    </location>
</feature>
<organism evidence="2 3">
    <name type="scientific">Hydnum rufescens UP504</name>
    <dbReference type="NCBI Taxonomy" id="1448309"/>
    <lineage>
        <taxon>Eukaryota</taxon>
        <taxon>Fungi</taxon>
        <taxon>Dikarya</taxon>
        <taxon>Basidiomycota</taxon>
        <taxon>Agaricomycotina</taxon>
        <taxon>Agaricomycetes</taxon>
        <taxon>Cantharellales</taxon>
        <taxon>Hydnaceae</taxon>
        <taxon>Hydnum</taxon>
    </lineage>
</organism>
<dbReference type="OrthoDB" id="435520at2759"/>
<feature type="region of interest" description="Disordered" evidence="1">
    <location>
        <begin position="183"/>
        <end position="205"/>
    </location>
</feature>
<feature type="compositionally biased region" description="Low complexity" evidence="1">
    <location>
        <begin position="1"/>
        <end position="26"/>
    </location>
</feature>
<dbReference type="Gene3D" id="3.40.50.1820">
    <property type="entry name" value="alpha/beta hydrolase"/>
    <property type="match status" value="2"/>
</dbReference>
<name>A0A9P6AWS5_9AGAM</name>